<keyword evidence="3" id="KW-1185">Reference proteome</keyword>
<dbReference type="Proteomes" id="UP000186744">
    <property type="component" value="Unassembled WGS sequence"/>
</dbReference>
<proteinExistence type="predicted"/>
<evidence type="ECO:0000256" key="1">
    <source>
        <dbReference type="SAM" id="SignalP"/>
    </source>
</evidence>
<organism evidence="2 3">
    <name type="scientific">Chryseobacterium ureilyticum</name>
    <dbReference type="NCBI Taxonomy" id="373668"/>
    <lineage>
        <taxon>Bacteria</taxon>
        <taxon>Pseudomonadati</taxon>
        <taxon>Bacteroidota</taxon>
        <taxon>Flavobacteriia</taxon>
        <taxon>Flavobacteriales</taxon>
        <taxon>Weeksellaceae</taxon>
        <taxon>Chryseobacterium group</taxon>
        <taxon>Chryseobacterium</taxon>
    </lineage>
</organism>
<feature type="signal peptide" evidence="1">
    <location>
        <begin position="1"/>
        <end position="24"/>
    </location>
</feature>
<dbReference type="RefSeq" id="WP_139329276.1">
    <property type="nucleotide sequence ID" value="NZ_FTOL01000004.1"/>
</dbReference>
<protein>
    <submittedName>
        <fullName evidence="2">Uncharacterized protein</fullName>
    </submittedName>
</protein>
<keyword evidence="1" id="KW-0732">Signal</keyword>
<sequence>MMKNYFKTFAAGSLLFLFSLQACMHEPLETEVTNIQQDPVFYIRNEYMRGKDMVAGKPIEWDKARKYKNEHDIIFITVPVRSQGNNLKYQDTFGNLKQI</sequence>
<evidence type="ECO:0000313" key="3">
    <source>
        <dbReference type="Proteomes" id="UP000186744"/>
    </source>
</evidence>
<dbReference type="PROSITE" id="PS51257">
    <property type="entry name" value="PROKAR_LIPOPROTEIN"/>
    <property type="match status" value="1"/>
</dbReference>
<feature type="chain" id="PRO_5012184895" evidence="1">
    <location>
        <begin position="25"/>
        <end position="99"/>
    </location>
</feature>
<accession>A0A1N7NXN9</accession>
<gene>
    <name evidence="2" type="ORF">SAMN05421786_104161</name>
</gene>
<dbReference type="AlphaFoldDB" id="A0A1N7NXN9"/>
<dbReference type="OrthoDB" id="1264044at2"/>
<evidence type="ECO:0000313" key="2">
    <source>
        <dbReference type="EMBL" id="SIT03048.1"/>
    </source>
</evidence>
<dbReference type="EMBL" id="FTOL01000004">
    <property type="protein sequence ID" value="SIT03048.1"/>
    <property type="molecule type" value="Genomic_DNA"/>
</dbReference>
<reference evidence="3" key="1">
    <citation type="submission" date="2017-01" db="EMBL/GenBank/DDBJ databases">
        <authorList>
            <person name="Varghese N."/>
            <person name="Submissions S."/>
        </authorList>
    </citation>
    <scope>NUCLEOTIDE SEQUENCE [LARGE SCALE GENOMIC DNA]</scope>
    <source>
        <strain evidence="3">DSM 18017</strain>
    </source>
</reference>
<name>A0A1N7NXN9_9FLAO</name>
<dbReference type="STRING" id="373668.SAMN05421786_104161"/>